<dbReference type="AlphaFoldDB" id="A0A4S4AVX5"/>
<evidence type="ECO:0000313" key="11">
    <source>
        <dbReference type="Proteomes" id="UP000307956"/>
    </source>
</evidence>
<evidence type="ECO:0000256" key="3">
    <source>
        <dbReference type="ARBA" id="ARBA00022475"/>
    </source>
</evidence>
<feature type="compositionally biased region" description="Basic and acidic residues" evidence="8">
    <location>
        <begin position="244"/>
        <end position="263"/>
    </location>
</feature>
<keyword evidence="2" id="KW-0813">Transport</keyword>
<dbReference type="GO" id="GO:0005524">
    <property type="term" value="F:ATP binding"/>
    <property type="evidence" value="ECO:0007669"/>
    <property type="project" value="UniProtKB-KW"/>
</dbReference>
<reference evidence="10 11" key="1">
    <citation type="submission" date="2019-04" db="EMBL/GenBank/DDBJ databases">
        <title>Azoarcus rhizosphaerae sp. nov. isolated from rhizosphere of Ficus religiosa.</title>
        <authorList>
            <person name="Lin S.-Y."/>
            <person name="Hameed A."/>
            <person name="Hsu Y.-H."/>
            <person name="Young C.-C."/>
        </authorList>
    </citation>
    <scope>NUCLEOTIDE SEQUENCE [LARGE SCALE GENOMIC DNA]</scope>
    <source>
        <strain evidence="10 11">CC-YHH848</strain>
    </source>
</reference>
<dbReference type="Gene3D" id="3.40.50.300">
    <property type="entry name" value="P-loop containing nucleotide triphosphate hydrolases"/>
    <property type="match status" value="1"/>
</dbReference>
<dbReference type="PROSITE" id="PS00211">
    <property type="entry name" value="ABC_TRANSPORTER_1"/>
    <property type="match status" value="1"/>
</dbReference>
<evidence type="ECO:0000256" key="7">
    <source>
        <dbReference type="ARBA" id="ARBA00023136"/>
    </source>
</evidence>
<dbReference type="InterPro" id="IPR003593">
    <property type="entry name" value="AAA+_ATPase"/>
</dbReference>
<sequence length="263" mass="28894">MDMPSPVSAPNPPAVCLQRISRRFGEHQVLDELSLEIAPGEFVALLGASGSGKTTLLRALAGLDRIDGGELHAPAATATVFQEPRLMPWKRVRHNVALGVRRADAHQLALQALDEVGLSHRIDAYPATLSGGEAQRAALARGLVREPELFLLDEPFAALDALTRIRMHALLLELWRKHRPAVLLVTHDINEAILLADRVLVLVQGRIAEDVPVPWPRPRHQGEARFDTLRRHFLSLLGVPEADGAEHESADGADRRPHNTQET</sequence>
<dbReference type="PANTHER" id="PTHR42788">
    <property type="entry name" value="TAURINE IMPORT ATP-BINDING PROTEIN-RELATED"/>
    <property type="match status" value="1"/>
</dbReference>
<keyword evidence="11" id="KW-1185">Reference proteome</keyword>
<keyword evidence="4" id="KW-0547">Nucleotide-binding</keyword>
<dbReference type="InterPro" id="IPR017871">
    <property type="entry name" value="ABC_transporter-like_CS"/>
</dbReference>
<proteinExistence type="inferred from homology"/>
<evidence type="ECO:0000259" key="9">
    <source>
        <dbReference type="PROSITE" id="PS50893"/>
    </source>
</evidence>
<keyword evidence="6" id="KW-1278">Translocase</keyword>
<evidence type="ECO:0000256" key="6">
    <source>
        <dbReference type="ARBA" id="ARBA00022967"/>
    </source>
</evidence>
<evidence type="ECO:0000256" key="8">
    <source>
        <dbReference type="SAM" id="MobiDB-lite"/>
    </source>
</evidence>
<evidence type="ECO:0000256" key="2">
    <source>
        <dbReference type="ARBA" id="ARBA00022448"/>
    </source>
</evidence>
<dbReference type="Pfam" id="PF00005">
    <property type="entry name" value="ABC_tran"/>
    <property type="match status" value="1"/>
</dbReference>
<dbReference type="InterPro" id="IPR027417">
    <property type="entry name" value="P-loop_NTPase"/>
</dbReference>
<protein>
    <submittedName>
        <fullName evidence="10">ABC transporter ATP-binding protein</fullName>
    </submittedName>
</protein>
<evidence type="ECO:0000256" key="5">
    <source>
        <dbReference type="ARBA" id="ARBA00022840"/>
    </source>
</evidence>
<evidence type="ECO:0000256" key="1">
    <source>
        <dbReference type="ARBA" id="ARBA00005417"/>
    </source>
</evidence>
<dbReference type="SMART" id="SM00382">
    <property type="entry name" value="AAA"/>
    <property type="match status" value="1"/>
</dbReference>
<dbReference type="GO" id="GO:0016887">
    <property type="term" value="F:ATP hydrolysis activity"/>
    <property type="evidence" value="ECO:0007669"/>
    <property type="project" value="InterPro"/>
</dbReference>
<dbReference type="RefSeq" id="WP_136384279.1">
    <property type="nucleotide sequence ID" value="NZ_SSOD01000004.1"/>
</dbReference>
<dbReference type="OrthoDB" id="8683598at2"/>
<dbReference type="PROSITE" id="PS50893">
    <property type="entry name" value="ABC_TRANSPORTER_2"/>
    <property type="match status" value="1"/>
</dbReference>
<feature type="region of interest" description="Disordered" evidence="8">
    <location>
        <begin position="243"/>
        <end position="263"/>
    </location>
</feature>
<accession>A0A4S4AVX5</accession>
<comment type="caution">
    <text evidence="10">The sequence shown here is derived from an EMBL/GenBank/DDBJ whole genome shotgun (WGS) entry which is preliminary data.</text>
</comment>
<dbReference type="Proteomes" id="UP000307956">
    <property type="component" value="Unassembled WGS sequence"/>
</dbReference>
<dbReference type="SUPFAM" id="SSF52540">
    <property type="entry name" value="P-loop containing nucleoside triphosphate hydrolases"/>
    <property type="match status" value="1"/>
</dbReference>
<evidence type="ECO:0000256" key="4">
    <source>
        <dbReference type="ARBA" id="ARBA00022741"/>
    </source>
</evidence>
<keyword evidence="3" id="KW-1003">Cell membrane</keyword>
<name>A0A4S4AVX5_9RHOO</name>
<gene>
    <name evidence="10" type="ORF">E6O51_07140</name>
</gene>
<dbReference type="EMBL" id="SSOD01000004">
    <property type="protein sequence ID" value="THF62726.1"/>
    <property type="molecule type" value="Genomic_DNA"/>
</dbReference>
<evidence type="ECO:0000313" key="10">
    <source>
        <dbReference type="EMBL" id="THF62726.1"/>
    </source>
</evidence>
<dbReference type="InterPro" id="IPR003439">
    <property type="entry name" value="ABC_transporter-like_ATP-bd"/>
</dbReference>
<comment type="similarity">
    <text evidence="1">Belongs to the ABC transporter superfamily.</text>
</comment>
<dbReference type="PANTHER" id="PTHR42788:SF17">
    <property type="entry name" value="ALIPHATIC SULFONATES IMPORT ATP-BINDING PROTEIN SSUB"/>
    <property type="match status" value="1"/>
</dbReference>
<keyword evidence="7" id="KW-0472">Membrane</keyword>
<dbReference type="InterPro" id="IPR050166">
    <property type="entry name" value="ABC_transporter_ATP-bind"/>
</dbReference>
<feature type="domain" description="ABC transporter" evidence="9">
    <location>
        <begin position="15"/>
        <end position="229"/>
    </location>
</feature>
<keyword evidence="5 10" id="KW-0067">ATP-binding</keyword>
<organism evidence="10 11">
    <name type="scientific">Pseudothauera rhizosphaerae</name>
    <dbReference type="NCBI Taxonomy" id="2565932"/>
    <lineage>
        <taxon>Bacteria</taxon>
        <taxon>Pseudomonadati</taxon>
        <taxon>Pseudomonadota</taxon>
        <taxon>Betaproteobacteria</taxon>
        <taxon>Rhodocyclales</taxon>
        <taxon>Zoogloeaceae</taxon>
        <taxon>Pseudothauera</taxon>
    </lineage>
</organism>